<evidence type="ECO:0000313" key="2">
    <source>
        <dbReference type="Proteomes" id="UP000295719"/>
    </source>
</evidence>
<proteinExistence type="predicted"/>
<reference evidence="1 2" key="1">
    <citation type="submission" date="2019-03" db="EMBL/GenBank/DDBJ databases">
        <title>Genomic Encyclopedia of Type Strains, Phase IV (KMG-IV): sequencing the most valuable type-strain genomes for metagenomic binning, comparative biology and taxonomic classification.</title>
        <authorList>
            <person name="Goeker M."/>
        </authorList>
    </citation>
    <scope>NUCLEOTIDE SEQUENCE [LARGE SCALE GENOMIC DNA]</scope>
    <source>
        <strain evidence="1 2">DSM 19580</strain>
    </source>
</reference>
<dbReference type="AlphaFoldDB" id="A0A4R3Z280"/>
<gene>
    <name evidence="1" type="ORF">EDC52_102454</name>
</gene>
<evidence type="ECO:0000313" key="1">
    <source>
        <dbReference type="EMBL" id="TCV99115.1"/>
    </source>
</evidence>
<accession>A0A4R3Z280</accession>
<keyword evidence="2" id="KW-1185">Reference proteome</keyword>
<organism evidence="1 2">
    <name type="scientific">Biostraticola tofi</name>
    <dbReference type="NCBI Taxonomy" id="466109"/>
    <lineage>
        <taxon>Bacteria</taxon>
        <taxon>Pseudomonadati</taxon>
        <taxon>Pseudomonadota</taxon>
        <taxon>Gammaproteobacteria</taxon>
        <taxon>Enterobacterales</taxon>
        <taxon>Bruguierivoracaceae</taxon>
        <taxon>Biostraticola</taxon>
    </lineage>
</organism>
<comment type="caution">
    <text evidence="1">The sequence shown here is derived from an EMBL/GenBank/DDBJ whole genome shotgun (WGS) entry which is preliminary data.</text>
</comment>
<name>A0A4R3Z280_9GAMM</name>
<dbReference type="EMBL" id="SMCR01000002">
    <property type="protein sequence ID" value="TCV99115.1"/>
    <property type="molecule type" value="Genomic_DNA"/>
</dbReference>
<dbReference type="Proteomes" id="UP000295719">
    <property type="component" value="Unassembled WGS sequence"/>
</dbReference>
<protein>
    <submittedName>
        <fullName evidence="1">Uncharacterized protein</fullName>
    </submittedName>
</protein>
<sequence length="48" mass="4926">MLFHGSQATAVKSCDAGPVGPATALDSVAFQLLMQFLHRNHLGGCIGG</sequence>